<dbReference type="Proteomes" id="UP000187609">
    <property type="component" value="Unassembled WGS sequence"/>
</dbReference>
<organism evidence="1 2">
    <name type="scientific">Nicotiana attenuata</name>
    <name type="common">Coyote tobacco</name>
    <dbReference type="NCBI Taxonomy" id="49451"/>
    <lineage>
        <taxon>Eukaryota</taxon>
        <taxon>Viridiplantae</taxon>
        <taxon>Streptophyta</taxon>
        <taxon>Embryophyta</taxon>
        <taxon>Tracheophyta</taxon>
        <taxon>Spermatophyta</taxon>
        <taxon>Magnoliopsida</taxon>
        <taxon>eudicotyledons</taxon>
        <taxon>Gunneridae</taxon>
        <taxon>Pentapetalae</taxon>
        <taxon>asterids</taxon>
        <taxon>lamiids</taxon>
        <taxon>Solanales</taxon>
        <taxon>Solanaceae</taxon>
        <taxon>Nicotianoideae</taxon>
        <taxon>Nicotianeae</taxon>
        <taxon>Nicotiana</taxon>
    </lineage>
</organism>
<sequence length="73" mass="8501">MLEEETRRMLEEGEEHCSYCSIASKVHQTKDTSMNHESVSYIDTVYKNDHRGSHWSTKYMFSAFNLYSSNGEG</sequence>
<dbReference type="Gramene" id="OIT22279">
    <property type="protein sequence ID" value="OIT22279"/>
    <property type="gene ID" value="A4A49_31489"/>
</dbReference>
<proteinExistence type="predicted"/>
<name>A0A1J6KKG6_NICAT</name>
<dbReference type="AlphaFoldDB" id="A0A1J6KKG6"/>
<keyword evidence="2" id="KW-1185">Reference proteome</keyword>
<dbReference type="EMBL" id="MJEQ01003785">
    <property type="protein sequence ID" value="OIT22279.1"/>
    <property type="molecule type" value="Genomic_DNA"/>
</dbReference>
<comment type="caution">
    <text evidence="1">The sequence shown here is derived from an EMBL/GenBank/DDBJ whole genome shotgun (WGS) entry which is preliminary data.</text>
</comment>
<accession>A0A1J6KKG6</accession>
<evidence type="ECO:0000313" key="2">
    <source>
        <dbReference type="Proteomes" id="UP000187609"/>
    </source>
</evidence>
<evidence type="ECO:0000313" key="1">
    <source>
        <dbReference type="EMBL" id="OIT22279.1"/>
    </source>
</evidence>
<gene>
    <name evidence="1" type="ORF">A4A49_31489</name>
</gene>
<reference evidence="1" key="1">
    <citation type="submission" date="2016-11" db="EMBL/GenBank/DDBJ databases">
        <title>The genome of Nicotiana attenuata.</title>
        <authorList>
            <person name="Xu S."/>
            <person name="Brockmoeller T."/>
            <person name="Gaquerel E."/>
            <person name="Navarro A."/>
            <person name="Kuhl H."/>
            <person name="Gase K."/>
            <person name="Ling Z."/>
            <person name="Zhou W."/>
            <person name="Kreitzer C."/>
            <person name="Stanke M."/>
            <person name="Tang H."/>
            <person name="Lyons E."/>
            <person name="Pandey P."/>
            <person name="Pandey S.P."/>
            <person name="Timmermann B."/>
            <person name="Baldwin I.T."/>
        </authorList>
    </citation>
    <scope>NUCLEOTIDE SEQUENCE [LARGE SCALE GENOMIC DNA]</scope>
    <source>
        <strain evidence="1">UT</strain>
    </source>
</reference>
<protein>
    <submittedName>
        <fullName evidence="1">Uncharacterized protein</fullName>
    </submittedName>
</protein>